<feature type="domain" description="HMG box" evidence="6">
    <location>
        <begin position="130"/>
        <end position="198"/>
    </location>
</feature>
<dbReference type="GeneID" id="108682876"/>
<dbReference type="Proteomes" id="UP000694843">
    <property type="component" value="Unplaced"/>
</dbReference>
<dbReference type="GO" id="GO:0001228">
    <property type="term" value="F:DNA-binding transcription activator activity, RNA polymerase II-specific"/>
    <property type="evidence" value="ECO:0007669"/>
    <property type="project" value="TreeGrafter"/>
</dbReference>
<feature type="DNA-binding region" description="HMG box" evidence="4">
    <location>
        <begin position="130"/>
        <end position="198"/>
    </location>
</feature>
<dbReference type="RefSeq" id="XP_018027614.1">
    <property type="nucleotide sequence ID" value="XM_018172125.2"/>
</dbReference>
<keyword evidence="2 4" id="KW-0238">DNA-binding</keyword>
<keyword evidence="3 4" id="KW-0539">Nucleus</keyword>
<proteinExistence type="predicted"/>
<keyword evidence="7" id="KW-1185">Reference proteome</keyword>
<dbReference type="KEGG" id="hazt:108682876"/>
<dbReference type="GO" id="GO:0005634">
    <property type="term" value="C:nucleus"/>
    <property type="evidence" value="ECO:0007669"/>
    <property type="project" value="UniProtKB-SubCell"/>
</dbReference>
<evidence type="ECO:0000256" key="4">
    <source>
        <dbReference type="PROSITE-ProRule" id="PRU00267"/>
    </source>
</evidence>
<reference evidence="8" key="1">
    <citation type="submission" date="2025-08" db="UniProtKB">
        <authorList>
            <consortium name="RefSeq"/>
        </authorList>
    </citation>
    <scope>IDENTIFICATION</scope>
    <source>
        <tissue evidence="8">Whole organism</tissue>
    </source>
</reference>
<dbReference type="GO" id="GO:0000978">
    <property type="term" value="F:RNA polymerase II cis-regulatory region sequence-specific DNA binding"/>
    <property type="evidence" value="ECO:0007669"/>
    <property type="project" value="TreeGrafter"/>
</dbReference>
<dbReference type="SUPFAM" id="SSF47095">
    <property type="entry name" value="HMG-box"/>
    <property type="match status" value="1"/>
</dbReference>
<evidence type="ECO:0000256" key="3">
    <source>
        <dbReference type="ARBA" id="ARBA00023242"/>
    </source>
</evidence>
<evidence type="ECO:0000256" key="2">
    <source>
        <dbReference type="ARBA" id="ARBA00023125"/>
    </source>
</evidence>
<dbReference type="InterPro" id="IPR050140">
    <property type="entry name" value="SRY-related_HMG-box_TF-like"/>
</dbReference>
<organism evidence="7 8">
    <name type="scientific">Hyalella azteca</name>
    <name type="common">Amphipod</name>
    <dbReference type="NCBI Taxonomy" id="294128"/>
    <lineage>
        <taxon>Eukaryota</taxon>
        <taxon>Metazoa</taxon>
        <taxon>Ecdysozoa</taxon>
        <taxon>Arthropoda</taxon>
        <taxon>Crustacea</taxon>
        <taxon>Multicrustacea</taxon>
        <taxon>Malacostraca</taxon>
        <taxon>Eumalacostraca</taxon>
        <taxon>Peracarida</taxon>
        <taxon>Amphipoda</taxon>
        <taxon>Senticaudata</taxon>
        <taxon>Talitrida</taxon>
        <taxon>Talitroidea</taxon>
        <taxon>Hyalellidae</taxon>
        <taxon>Hyalella</taxon>
    </lineage>
</organism>
<dbReference type="FunFam" id="1.10.30.10:FF:000002">
    <property type="entry name" value="transcription factor Sox-2"/>
    <property type="match status" value="1"/>
</dbReference>
<dbReference type="InterPro" id="IPR009071">
    <property type="entry name" value="HMG_box_dom"/>
</dbReference>
<dbReference type="InterPro" id="IPR036910">
    <property type="entry name" value="HMG_box_dom_sf"/>
</dbReference>
<feature type="region of interest" description="Disordered" evidence="5">
    <location>
        <begin position="190"/>
        <end position="212"/>
    </location>
</feature>
<dbReference type="SMART" id="SM00398">
    <property type="entry name" value="HMG"/>
    <property type="match status" value="1"/>
</dbReference>
<evidence type="ECO:0000256" key="1">
    <source>
        <dbReference type="ARBA" id="ARBA00004123"/>
    </source>
</evidence>
<dbReference type="PANTHER" id="PTHR10270:SF317">
    <property type="entry name" value="TRANSCRIPTION FACTOR SOX-15-RELATED"/>
    <property type="match status" value="1"/>
</dbReference>
<dbReference type="Pfam" id="PF00505">
    <property type="entry name" value="HMG_box"/>
    <property type="match status" value="1"/>
</dbReference>
<evidence type="ECO:0000313" key="7">
    <source>
        <dbReference type="Proteomes" id="UP000694843"/>
    </source>
</evidence>
<feature type="compositionally biased region" description="Basic residues" evidence="5">
    <location>
        <begin position="197"/>
        <end position="208"/>
    </location>
</feature>
<dbReference type="GO" id="GO:0030154">
    <property type="term" value="P:cell differentiation"/>
    <property type="evidence" value="ECO:0007669"/>
    <property type="project" value="TreeGrafter"/>
</dbReference>
<dbReference type="AlphaFoldDB" id="A0A8B7PN35"/>
<sequence>MREFGIISVSLLYRMASVQTECCATSLAQLEKFSTGPTSDYQSIPVSSGAHENYSGLDTSCSSQSAWYPMKFPMLENTDIRGSTIDAVIPYNSHVYDSHDGSLLGHPVATASSSWDAPGCIERVKRRGRIKRPMNAFMVWAKTERKIMADENPGLHNADLSKMLGKKWKSLLPSARRPFIQEAERLRVQHQSEHPHYKYRPKRKRTANKKPVSVLPTAAHTVTSSSFSNLGLPCSVVPPDDKSSRNLSANETLPSIYRERVQATSRAPNEGQGVGMTTSTLSSPLVGALKGLSAIKTVPHDNIRESSTASSMLQFHSDQYSNSDFYSIGNTPVDHLKSMYERTQFMPAAYDCLQNIVASVNPCLSYADSPELPSPPIDSSRRDVASLDMKSLHIAGNEAVSRSSVEGVSTFCFPKVVVGADSCANGSKPRLPPEQQISHPIPHQIQSSSRNGHQIHSPETVHKFPLLPSYSNSFTAPTASESSGYDFLNEVYISQPNSSVNVPINSLASNSLGGFTNGPYTANSPISLPVAGASTAFLEVPVGSKLMTVSAGLDGSTSSHTAFWDNSRGKPQTHLHSVPNFSATGDNEIADFQALRETEFVLQHTISSSCNSSVQSPQHLPSQLHVDHNLVIPSVSSVFPTTGTSFPISRGGCNLTPPSPVVGHVGMGHGRVVDAPSENLSRECPMVASKPTSISLHDFLSHEETVIAKSQLTTRNQSTSMHSEIACENFGCSPYNQCNVVHTKIRDENFITNKLSLNGCRSRIEVAMPVMEMNSVPFINDPLLSASSKKFGSEDDLAFSHSSLSYNGDRDKLSAVSHSFPTSSTATCSSSTAYFSDANEIAVQRTNEESVGTHERSAGSLCIGDTTYTYGQQHIFEDFQRNDGFHKSEPCLNAILEANVSSRNFEIRANSNKTLVPLLSYNEEKYETYNNGYPVTNSIEHSCSSSELSTSSSCSSNGGYKMSPMTVPELSASNASNSNVDRREVNMKAQKHNNIMDCCAPRQTYEDIMKVWEPSESSEPTRCLPETFSGEATDGSLFSVLASARHHMYYDSSTLM</sequence>
<gene>
    <name evidence="8" type="primary">LOC108682876</name>
</gene>
<protein>
    <submittedName>
        <fullName evidence="8">Uncharacterized protein LOC108682876</fullName>
    </submittedName>
</protein>
<dbReference type="CDD" id="cd22032">
    <property type="entry name" value="HMG-box_SoxF"/>
    <property type="match status" value="1"/>
</dbReference>
<evidence type="ECO:0000256" key="5">
    <source>
        <dbReference type="SAM" id="MobiDB-lite"/>
    </source>
</evidence>
<dbReference type="PANTHER" id="PTHR10270">
    <property type="entry name" value="SOX TRANSCRIPTION FACTOR"/>
    <property type="match status" value="1"/>
</dbReference>
<evidence type="ECO:0000259" key="6">
    <source>
        <dbReference type="PROSITE" id="PS50118"/>
    </source>
</evidence>
<dbReference type="OrthoDB" id="6247875at2759"/>
<dbReference type="PROSITE" id="PS50118">
    <property type="entry name" value="HMG_BOX_2"/>
    <property type="match status" value="1"/>
</dbReference>
<accession>A0A8B7PN35</accession>
<name>A0A8B7PN35_HYAAZ</name>
<evidence type="ECO:0000313" key="8">
    <source>
        <dbReference type="RefSeq" id="XP_018027614.1"/>
    </source>
</evidence>
<comment type="subcellular location">
    <subcellularLocation>
        <location evidence="1">Nucleus</location>
    </subcellularLocation>
</comment>
<dbReference type="Gene3D" id="1.10.30.10">
    <property type="entry name" value="High mobility group box domain"/>
    <property type="match status" value="1"/>
</dbReference>